<accession>A0ABT5XAL3</accession>
<gene>
    <name evidence="1" type="ORF">P0O15_11220</name>
</gene>
<name>A0ABT5XAL3_9EURY</name>
<keyword evidence="2" id="KW-1185">Reference proteome</keyword>
<proteinExistence type="predicted"/>
<evidence type="ECO:0000313" key="1">
    <source>
        <dbReference type="EMBL" id="MDF0591728.1"/>
    </source>
</evidence>
<sequence length="60" mass="6676">MNKICNGRTSDDRRISAKLIAIDGDVLIFQNSRGAIFRHAIRDLIYLEPRAETTGDGGRS</sequence>
<dbReference type="Proteomes" id="UP001220010">
    <property type="component" value="Unassembled WGS sequence"/>
</dbReference>
<dbReference type="EMBL" id="JARFPK010000059">
    <property type="protein sequence ID" value="MDF0591728.1"/>
    <property type="molecule type" value="Genomic_DNA"/>
</dbReference>
<reference evidence="1 2" key="1">
    <citation type="submission" date="2023-03" db="EMBL/GenBank/DDBJ databases">
        <title>WGS of Methanotrichaceae archaeon Mx.</title>
        <authorList>
            <person name="Sorokin D.Y."/>
            <person name="Merkel A.Y."/>
        </authorList>
    </citation>
    <scope>NUCLEOTIDE SEQUENCE [LARGE SCALE GENOMIC DNA]</scope>
    <source>
        <strain evidence="1 2">Mx</strain>
    </source>
</reference>
<dbReference type="RefSeq" id="WP_316967454.1">
    <property type="nucleotide sequence ID" value="NZ_JARFPK010000059.1"/>
</dbReference>
<comment type="caution">
    <text evidence="1">The sequence shown here is derived from an EMBL/GenBank/DDBJ whole genome shotgun (WGS) entry which is preliminary data.</text>
</comment>
<evidence type="ECO:0008006" key="3">
    <source>
        <dbReference type="Google" id="ProtNLM"/>
    </source>
</evidence>
<organism evidence="1 2">
    <name type="scientific">Candidatus Methanocrinis natronophilus</name>
    <dbReference type="NCBI Taxonomy" id="3033396"/>
    <lineage>
        <taxon>Archaea</taxon>
        <taxon>Methanobacteriati</taxon>
        <taxon>Methanobacteriota</taxon>
        <taxon>Stenosarchaea group</taxon>
        <taxon>Methanomicrobia</taxon>
        <taxon>Methanotrichales</taxon>
        <taxon>Methanotrichaceae</taxon>
        <taxon>Methanocrinis</taxon>
    </lineage>
</organism>
<evidence type="ECO:0000313" key="2">
    <source>
        <dbReference type="Proteomes" id="UP001220010"/>
    </source>
</evidence>
<protein>
    <recommendedName>
        <fullName evidence="3">DUF91 domain-containing protein</fullName>
    </recommendedName>
</protein>